<dbReference type="EMBL" id="JAERRB010000013">
    <property type="protein sequence ID" value="MBL0744882.1"/>
    <property type="molecule type" value="Genomic_DNA"/>
</dbReference>
<dbReference type="NCBIfam" id="TIGR01972">
    <property type="entry name" value="NDH_I_M"/>
    <property type="match status" value="1"/>
</dbReference>
<reference evidence="9 10" key="1">
    <citation type="submission" date="2021-01" db="EMBL/GenBank/DDBJ databases">
        <title>Chryseolinea sp. Jin1 Genome sequencing and assembly.</title>
        <authorList>
            <person name="Kim I."/>
        </authorList>
    </citation>
    <scope>NUCLEOTIDE SEQUENCE [LARGE SCALE GENOMIC DNA]</scope>
    <source>
        <strain evidence="9 10">Jin1</strain>
    </source>
</reference>
<feature type="transmembrane region" description="Helical" evidence="7">
    <location>
        <begin position="321"/>
        <end position="341"/>
    </location>
</feature>
<feature type="transmembrane region" description="Helical" evidence="7">
    <location>
        <begin position="100"/>
        <end position="119"/>
    </location>
</feature>
<dbReference type="PRINTS" id="PR01437">
    <property type="entry name" value="NUOXDRDTASE4"/>
</dbReference>
<evidence type="ECO:0000256" key="2">
    <source>
        <dbReference type="ARBA" id="ARBA00009025"/>
    </source>
</evidence>
<dbReference type="InterPro" id="IPR001750">
    <property type="entry name" value="ND/Mrp_TM"/>
</dbReference>
<feature type="transmembrane region" description="Helical" evidence="7">
    <location>
        <begin position="204"/>
        <end position="225"/>
    </location>
</feature>
<evidence type="ECO:0000256" key="4">
    <source>
        <dbReference type="ARBA" id="ARBA00022989"/>
    </source>
</evidence>
<evidence type="ECO:0000256" key="3">
    <source>
        <dbReference type="ARBA" id="ARBA00022692"/>
    </source>
</evidence>
<dbReference type="InterPro" id="IPR003918">
    <property type="entry name" value="NADH_UbQ_OxRdtase"/>
</dbReference>
<evidence type="ECO:0000259" key="8">
    <source>
        <dbReference type="Pfam" id="PF00361"/>
    </source>
</evidence>
<dbReference type="PANTHER" id="PTHR43507">
    <property type="entry name" value="NADH-UBIQUINONE OXIDOREDUCTASE CHAIN 4"/>
    <property type="match status" value="1"/>
</dbReference>
<protein>
    <submittedName>
        <fullName evidence="9">NADH-quinone oxidoreductase subunit M</fullName>
    </submittedName>
</protein>
<name>A0ABS1L052_9BACT</name>
<feature type="transmembrane region" description="Helical" evidence="7">
    <location>
        <begin position="125"/>
        <end position="145"/>
    </location>
</feature>
<feature type="transmembrane region" description="Helical" evidence="7">
    <location>
        <begin position="362"/>
        <end position="384"/>
    </location>
</feature>
<feature type="transmembrane region" description="Helical" evidence="7">
    <location>
        <begin position="157"/>
        <end position="177"/>
    </location>
</feature>
<feature type="transmembrane region" description="Helical" evidence="7">
    <location>
        <begin position="29"/>
        <end position="45"/>
    </location>
</feature>
<dbReference type="Proteomes" id="UP000613030">
    <property type="component" value="Unassembled WGS sequence"/>
</dbReference>
<evidence type="ECO:0000313" key="10">
    <source>
        <dbReference type="Proteomes" id="UP000613030"/>
    </source>
</evidence>
<keyword evidence="5 7" id="KW-0472">Membrane</keyword>
<keyword evidence="4 7" id="KW-1133">Transmembrane helix</keyword>
<dbReference type="PANTHER" id="PTHR43507:SF1">
    <property type="entry name" value="NADH-UBIQUINONE OXIDOREDUCTASE CHAIN 4"/>
    <property type="match status" value="1"/>
</dbReference>
<comment type="subcellular location">
    <subcellularLocation>
        <location evidence="1">Endomembrane system</location>
        <topology evidence="1">Multi-pass membrane protein</topology>
    </subcellularLocation>
    <subcellularLocation>
        <location evidence="6">Membrane</location>
        <topology evidence="6">Multi-pass membrane protein</topology>
    </subcellularLocation>
</comment>
<organism evidence="9 10">
    <name type="scientific">Chryseolinea lacunae</name>
    <dbReference type="NCBI Taxonomy" id="2801331"/>
    <lineage>
        <taxon>Bacteria</taxon>
        <taxon>Pseudomonadati</taxon>
        <taxon>Bacteroidota</taxon>
        <taxon>Cytophagia</taxon>
        <taxon>Cytophagales</taxon>
        <taxon>Fulvivirgaceae</taxon>
        <taxon>Chryseolinea</taxon>
    </lineage>
</organism>
<evidence type="ECO:0000256" key="6">
    <source>
        <dbReference type="RuleBase" id="RU000320"/>
    </source>
</evidence>
<accession>A0ABS1L052</accession>
<dbReference type="RefSeq" id="WP_202014872.1">
    <property type="nucleotide sequence ID" value="NZ_JAERRB010000013.1"/>
</dbReference>
<evidence type="ECO:0000313" key="9">
    <source>
        <dbReference type="EMBL" id="MBL0744882.1"/>
    </source>
</evidence>
<comment type="caution">
    <text evidence="9">The sequence shown here is derived from an EMBL/GenBank/DDBJ whole genome shotgun (WGS) entry which is preliminary data.</text>
</comment>
<evidence type="ECO:0000256" key="5">
    <source>
        <dbReference type="ARBA" id="ARBA00023136"/>
    </source>
</evidence>
<keyword evidence="3 6" id="KW-0812">Transmembrane</keyword>
<feature type="transmembrane region" description="Helical" evidence="7">
    <location>
        <begin position="270"/>
        <end position="289"/>
    </location>
</feature>
<dbReference type="Pfam" id="PF00361">
    <property type="entry name" value="Proton_antipo_M"/>
    <property type="match status" value="1"/>
</dbReference>
<evidence type="ECO:0000256" key="1">
    <source>
        <dbReference type="ARBA" id="ARBA00004127"/>
    </source>
</evidence>
<feature type="transmembrane region" description="Helical" evidence="7">
    <location>
        <begin position="296"/>
        <end position="315"/>
    </location>
</feature>
<dbReference type="InterPro" id="IPR010227">
    <property type="entry name" value="NADH_Q_OxRdtase_chainM/4"/>
</dbReference>
<feature type="transmembrane region" description="Helical" evidence="7">
    <location>
        <begin position="76"/>
        <end position="93"/>
    </location>
</feature>
<evidence type="ECO:0000256" key="7">
    <source>
        <dbReference type="SAM" id="Phobius"/>
    </source>
</evidence>
<gene>
    <name evidence="9" type="ORF">JI741_26860</name>
</gene>
<proteinExistence type="inferred from homology"/>
<sequence>MMILFLLSWPLLASLLLFAFKPKQAWVVAFVASLIELVASLVLVFQFDKSAAVEYAINVPWIASLGVNFAIGFDGISLLLVLLTTVLVPFIILSSTKHSYSSAFYGLVLMMQMALIGVFTAMDGFLFYLFWEIALIPIYFICLIWGGEDRGRITLKFFIYTLAGSLLMLVALIYLYFQTPGSHSFEIQALYEAGRALPLAEQGFIFWGLFIAFAIKMPVFPFHTWQPDTYSVAPSQGTMLLSGIMLKMGLYGVIRWLVPVVPAGVHEWGMTAVVLSVIGIIYGSCIAIVQKDFKRLIAYSSIAHVGLISAGIFTLNKIGVQGALIQMLSHGILVFGLFYGIDIIETRVKTRTLSALGGIRHVAPVFSAVFTVVMLGTLALPFTSGFVGEFLLINSIFQYNAILGAVGGLTIILGAVYMLRSFQQAMLGETNSTTESFVDLSGREKLVLFPIVVIIIVMGIYPDPLLSISESAVTNLLSIVQEFSASAK</sequence>
<feature type="transmembrane region" description="Helical" evidence="7">
    <location>
        <begin position="446"/>
        <end position="462"/>
    </location>
</feature>
<feature type="transmembrane region" description="Helical" evidence="7">
    <location>
        <begin position="396"/>
        <end position="419"/>
    </location>
</feature>
<feature type="transmembrane region" description="Helical" evidence="7">
    <location>
        <begin position="237"/>
        <end position="258"/>
    </location>
</feature>
<comment type="similarity">
    <text evidence="2">Belongs to the complex I subunit 4 family.</text>
</comment>
<keyword evidence="10" id="KW-1185">Reference proteome</keyword>
<feature type="domain" description="NADH:quinone oxidoreductase/Mrp antiporter transmembrane" evidence="8">
    <location>
        <begin position="121"/>
        <end position="407"/>
    </location>
</feature>